<dbReference type="GO" id="GO:0008270">
    <property type="term" value="F:zinc ion binding"/>
    <property type="evidence" value="ECO:0007669"/>
    <property type="project" value="UniProtKB-KW"/>
</dbReference>
<feature type="region of interest" description="Disordered" evidence="10">
    <location>
        <begin position="534"/>
        <end position="558"/>
    </location>
</feature>
<keyword evidence="4 9" id="KW-0863">Zinc-finger</keyword>
<dbReference type="PROSITE" id="PS50157">
    <property type="entry name" value="ZINC_FINGER_C2H2_2"/>
    <property type="match status" value="5"/>
</dbReference>
<evidence type="ECO:0000256" key="10">
    <source>
        <dbReference type="SAM" id="MobiDB-lite"/>
    </source>
</evidence>
<keyword evidence="6" id="KW-0805">Transcription regulation</keyword>
<dbReference type="VEuPathDB" id="VectorBase:BGLB013754"/>
<dbReference type="PANTHER" id="PTHR24379:SF121">
    <property type="entry name" value="C2H2-TYPE DOMAIN-CONTAINING PROTEIN"/>
    <property type="match status" value="1"/>
</dbReference>
<feature type="domain" description="C2H2-type" evidence="11">
    <location>
        <begin position="653"/>
        <end position="680"/>
    </location>
</feature>
<feature type="compositionally biased region" description="Basic and acidic residues" evidence="10">
    <location>
        <begin position="549"/>
        <end position="558"/>
    </location>
</feature>
<keyword evidence="3" id="KW-0677">Repeat</keyword>
<dbReference type="InterPro" id="IPR018247">
    <property type="entry name" value="EF_Hand_1_Ca_BS"/>
</dbReference>
<dbReference type="InterPro" id="IPR036236">
    <property type="entry name" value="Znf_C2H2_sf"/>
</dbReference>
<evidence type="ECO:0000256" key="3">
    <source>
        <dbReference type="ARBA" id="ARBA00022737"/>
    </source>
</evidence>
<comment type="subcellular location">
    <subcellularLocation>
        <location evidence="1">Nucleus</location>
    </subcellularLocation>
</comment>
<feature type="domain" description="C2H2-type" evidence="11">
    <location>
        <begin position="737"/>
        <end position="764"/>
    </location>
</feature>
<feature type="domain" description="C2H2-type" evidence="11">
    <location>
        <begin position="765"/>
        <end position="792"/>
    </location>
</feature>
<dbReference type="FunFam" id="3.30.160.60:FF:000702">
    <property type="entry name" value="Transcription factor E4F1 isoform 1"/>
    <property type="match status" value="1"/>
</dbReference>
<protein>
    <recommendedName>
        <fullName evidence="11">C2H2-type domain-containing protein</fullName>
    </recommendedName>
</protein>
<feature type="domain" description="C2H2-type" evidence="11">
    <location>
        <begin position="681"/>
        <end position="708"/>
    </location>
</feature>
<dbReference type="Pfam" id="PF13909">
    <property type="entry name" value="zf-H2C2_5"/>
    <property type="match status" value="1"/>
</dbReference>
<dbReference type="STRING" id="6526.A0A2C9K5Y6"/>
<evidence type="ECO:0000256" key="1">
    <source>
        <dbReference type="ARBA" id="ARBA00004123"/>
    </source>
</evidence>
<dbReference type="KEGG" id="bgt:106052587"/>
<sequence length="831" mass="96667">IIDNVLLSDDQNKDGYLSYPEYSVARRRDAQRMKEMQEKMLRDANLAKEEMLKMEYLCKICNLLLTSLKQYRKHCRKEHGENNQYDKEMSTLQSKDISWSHPFPKIIDSSNDIKPRKIRRLETVQEDKKVADELLDDKKIHRAMQKKEMNNNSDHMAVNVVEADSVVNVPMKGEPTKELMYACGMCNVLKKSYKRLRRHYSKCHEEISLYDCNSCKFLTHVKIVFQEHLAETHQDITETHQDISEILPSQQKAIALNQHDQTIDNSMSGDQKRKTTKIADVSVAELGYECKICNVLKKSYKRLRRHYSKCHEEISLYECNNCMFFTHNKTIFHEHLSESHQNNTATHQDISEAHQDIADRPAELSCKQKAKALNQAEQSIDKKSGDQRSMVEKIPDVAELSYECKICSVLKKSYKRLRRHYSKFHEEISLYECNSCKFLTHHKIVFQEHLAETHQDITEILPGQQKVIDFNQVEETTDDCLATGQRRDDSMTNQSLTDVTAGELKYKCSVCNVFKKSHQLMKHSRKRHKENELLETQHSMSHPLSSSTETREDLKPDGRMGLLGGQEKNYIKNTLLGQEKVFDSNQVQQSYGTMGDNQSKGKFMKILQGHKFKEISQNKSFSKRSYSSDSYIDKMKVSLNCETSDVIKSDGFYKCLLCEYRAQYKCRMVEHIRMHTGEKPFKCPFCPYAAAIKVNITVHIITHNNEKPFHCDICDYNSNKKSSLIRHIRSHTGEKPYKCPYCNYSSATNDNMTVHIRTHTNERPFQCEICDYRSKSRKNLVTHIRIHTGERPYQCAHCSYCSSQSGTLNRHELRKHGTSFRGLTTDPKIAN</sequence>
<feature type="compositionally biased region" description="Polar residues" evidence="10">
    <location>
        <begin position="534"/>
        <end position="548"/>
    </location>
</feature>
<dbReference type="PANTHER" id="PTHR24379">
    <property type="entry name" value="KRAB AND ZINC FINGER DOMAIN-CONTAINING"/>
    <property type="match status" value="1"/>
</dbReference>
<dbReference type="InterPro" id="IPR013087">
    <property type="entry name" value="Znf_C2H2_type"/>
</dbReference>
<evidence type="ECO:0000259" key="11">
    <source>
        <dbReference type="PROSITE" id="PS50157"/>
    </source>
</evidence>
<dbReference type="PROSITE" id="PS00028">
    <property type="entry name" value="ZINC_FINGER_C2H2_1"/>
    <property type="match status" value="1"/>
</dbReference>
<dbReference type="Proteomes" id="UP000076420">
    <property type="component" value="Unassembled WGS sequence"/>
</dbReference>
<dbReference type="SUPFAM" id="SSF57667">
    <property type="entry name" value="beta-beta-alpha zinc fingers"/>
    <property type="match status" value="3"/>
</dbReference>
<dbReference type="SMART" id="SM00355">
    <property type="entry name" value="ZnF_C2H2"/>
    <property type="match status" value="14"/>
</dbReference>
<name>A0A2C9K5Y6_BIOGL</name>
<dbReference type="VEuPathDB" id="VectorBase:BGLAX_046858"/>
<feature type="domain" description="C2H2-type" evidence="11">
    <location>
        <begin position="709"/>
        <end position="736"/>
    </location>
</feature>
<gene>
    <name evidence="12" type="primary">106052587</name>
</gene>
<keyword evidence="8" id="KW-0539">Nucleus</keyword>
<evidence type="ECO:0000313" key="13">
    <source>
        <dbReference type="Proteomes" id="UP000076420"/>
    </source>
</evidence>
<dbReference type="OrthoDB" id="6077919at2759"/>
<dbReference type="PROSITE" id="PS00018">
    <property type="entry name" value="EF_HAND_1"/>
    <property type="match status" value="1"/>
</dbReference>
<dbReference type="Gene3D" id="3.30.160.60">
    <property type="entry name" value="Classic Zinc Finger"/>
    <property type="match status" value="9"/>
</dbReference>
<dbReference type="FunFam" id="3.30.160.60:FF:000446">
    <property type="entry name" value="Zinc finger protein"/>
    <property type="match status" value="1"/>
</dbReference>
<dbReference type="AlphaFoldDB" id="A0A2C9K5Y6"/>
<evidence type="ECO:0000256" key="7">
    <source>
        <dbReference type="ARBA" id="ARBA00023163"/>
    </source>
</evidence>
<keyword evidence="2" id="KW-0479">Metal-binding</keyword>
<dbReference type="VEuPathDB" id="VectorBase:BGLAX_045789"/>
<evidence type="ECO:0000256" key="6">
    <source>
        <dbReference type="ARBA" id="ARBA00023015"/>
    </source>
</evidence>
<organism evidence="12 13">
    <name type="scientific">Biomphalaria glabrata</name>
    <name type="common">Bloodfluke planorb</name>
    <name type="synonym">Freshwater snail</name>
    <dbReference type="NCBI Taxonomy" id="6526"/>
    <lineage>
        <taxon>Eukaryota</taxon>
        <taxon>Metazoa</taxon>
        <taxon>Spiralia</taxon>
        <taxon>Lophotrochozoa</taxon>
        <taxon>Mollusca</taxon>
        <taxon>Gastropoda</taxon>
        <taxon>Heterobranchia</taxon>
        <taxon>Euthyneura</taxon>
        <taxon>Panpulmonata</taxon>
        <taxon>Hygrophila</taxon>
        <taxon>Lymnaeoidea</taxon>
        <taxon>Planorbidae</taxon>
        <taxon>Biomphalaria</taxon>
    </lineage>
</organism>
<dbReference type="FunFam" id="3.30.160.60:FF:001840">
    <property type="entry name" value="Paternally-expressed gene 3 protein"/>
    <property type="match status" value="1"/>
</dbReference>
<keyword evidence="5" id="KW-0862">Zinc</keyword>
<evidence type="ECO:0000256" key="5">
    <source>
        <dbReference type="ARBA" id="ARBA00022833"/>
    </source>
</evidence>
<dbReference type="Pfam" id="PF00096">
    <property type="entry name" value="zf-C2H2"/>
    <property type="match status" value="2"/>
</dbReference>
<accession>A0A2C9K5Y6</accession>
<evidence type="ECO:0000256" key="4">
    <source>
        <dbReference type="ARBA" id="ARBA00022771"/>
    </source>
</evidence>
<proteinExistence type="predicted"/>
<keyword evidence="7" id="KW-0804">Transcription</keyword>
<evidence type="ECO:0000313" key="12">
    <source>
        <dbReference type="EnsemblMetazoa" id="BGLB013754-PB"/>
    </source>
</evidence>
<dbReference type="FunFam" id="3.30.160.60:FF:000395">
    <property type="entry name" value="zinc finger protein 513"/>
    <property type="match status" value="1"/>
</dbReference>
<dbReference type="GO" id="GO:0005634">
    <property type="term" value="C:nucleus"/>
    <property type="evidence" value="ECO:0007669"/>
    <property type="project" value="UniProtKB-SubCell"/>
</dbReference>
<evidence type="ECO:0000256" key="2">
    <source>
        <dbReference type="ARBA" id="ARBA00022723"/>
    </source>
</evidence>
<reference evidence="12" key="1">
    <citation type="submission" date="2020-05" db="UniProtKB">
        <authorList>
            <consortium name="EnsemblMetazoa"/>
        </authorList>
    </citation>
    <scope>IDENTIFICATION</scope>
    <source>
        <strain evidence="12">BB02</strain>
    </source>
</reference>
<dbReference type="EnsemblMetazoa" id="BGLB013754-RB">
    <property type="protein sequence ID" value="BGLB013754-PB"/>
    <property type="gene ID" value="BGLB013754"/>
</dbReference>
<evidence type="ECO:0000256" key="8">
    <source>
        <dbReference type="ARBA" id="ARBA00023242"/>
    </source>
</evidence>
<evidence type="ECO:0000256" key="9">
    <source>
        <dbReference type="PROSITE-ProRule" id="PRU00042"/>
    </source>
</evidence>